<protein>
    <recommendedName>
        <fullName evidence="14">Cytosolic Fe-S cluster assembly factor NUBP2 homolog</fullName>
    </recommendedName>
</protein>
<accession>A0AAE1G464</accession>
<sequence>MTSAAGPNATILEGVGQTVLVLSGKGGVGKSTVTVQLASALRAAGHSVGVLDIDLCGPSIPRMLGLEGRDVLTTPQGKWVPVYVDEDQRFSVISLAFFLDSKSDAVIWRGPKKNAMIKQLLTSIMWNVDYLIIDTPPGTSDEHISVMENLRSAAVLGAVVVTTPQMMAVGDVARELTFCRRTGINILGVLENMAGFVCPNCSECSNILATGGGEQLAVKAGVPFLGRVPIDPMLALCSEKGENYLVKCSSSPAAATFQALVTTLTSQSDNQMEVEK</sequence>
<dbReference type="GO" id="GO:0016226">
    <property type="term" value="P:iron-sulfur cluster assembly"/>
    <property type="evidence" value="ECO:0007669"/>
    <property type="project" value="InterPro"/>
</dbReference>
<dbReference type="Pfam" id="PF10609">
    <property type="entry name" value="ParA"/>
    <property type="match status" value="1"/>
</dbReference>
<evidence type="ECO:0000256" key="10">
    <source>
        <dbReference type="ARBA" id="ARBA00053368"/>
    </source>
</evidence>
<keyword evidence="5" id="KW-0479">Metal-binding</keyword>
<evidence type="ECO:0000313" key="12">
    <source>
        <dbReference type="EMBL" id="KAK3885011.1"/>
    </source>
</evidence>
<dbReference type="GO" id="GO:0005524">
    <property type="term" value="F:ATP binding"/>
    <property type="evidence" value="ECO:0007669"/>
    <property type="project" value="UniProtKB-KW"/>
</dbReference>
<dbReference type="PANTHER" id="PTHR23264">
    <property type="entry name" value="NUCLEOTIDE-BINDING PROTEIN NBP35 YEAST -RELATED"/>
    <property type="match status" value="1"/>
</dbReference>
<dbReference type="EMBL" id="JAWQEG010000833">
    <property type="protein sequence ID" value="KAK3885011.1"/>
    <property type="molecule type" value="Genomic_DNA"/>
</dbReference>
<evidence type="ECO:0000256" key="6">
    <source>
        <dbReference type="ARBA" id="ARBA00022741"/>
    </source>
</evidence>
<dbReference type="Proteomes" id="UP001286313">
    <property type="component" value="Unassembled WGS sequence"/>
</dbReference>
<evidence type="ECO:0000313" key="13">
    <source>
        <dbReference type="Proteomes" id="UP001286313"/>
    </source>
</evidence>
<comment type="function">
    <text evidence="10">Component of the cytosolic iron-sulfur (Fe/S) protein assembly (CIA) machinery. Required for maturation of extramitochondrial Fe-S proteins. The NUBP1-NUBP2 heterotetramer forms a Fe-S scaffold complex, mediating the de novo assembly of an Fe-S cluster and its transfer to target apoproteins. Negatively regulates cilium formation and structure.</text>
</comment>
<dbReference type="PANTHER" id="PTHR23264:SF19">
    <property type="entry name" value="CYTOSOLIC FE-S CLUSTER ASSEMBLY FACTOR NUBP2"/>
    <property type="match status" value="1"/>
</dbReference>
<proteinExistence type="inferred from homology"/>
<name>A0AAE1G464_PETCI</name>
<keyword evidence="7" id="KW-0067">ATP-binding</keyword>
<keyword evidence="4" id="KW-0963">Cytoplasm</keyword>
<gene>
    <name evidence="12" type="ORF">Pcinc_010752</name>
</gene>
<dbReference type="GO" id="GO:0005829">
    <property type="term" value="C:cytosol"/>
    <property type="evidence" value="ECO:0007669"/>
    <property type="project" value="TreeGrafter"/>
</dbReference>
<dbReference type="GO" id="GO:0051539">
    <property type="term" value="F:4 iron, 4 sulfur cluster binding"/>
    <property type="evidence" value="ECO:0007669"/>
    <property type="project" value="UniProtKB-KW"/>
</dbReference>
<keyword evidence="3" id="KW-0004">4Fe-4S</keyword>
<evidence type="ECO:0000256" key="3">
    <source>
        <dbReference type="ARBA" id="ARBA00022485"/>
    </source>
</evidence>
<keyword evidence="8" id="KW-0408">Iron</keyword>
<evidence type="ECO:0000256" key="7">
    <source>
        <dbReference type="ARBA" id="ARBA00022840"/>
    </source>
</evidence>
<keyword evidence="9" id="KW-0411">Iron-sulfur</keyword>
<comment type="subcellular location">
    <subcellularLocation>
        <location evidence="2">Cytoplasm</location>
        <location evidence="2">Cytoskeleton</location>
        <location evidence="2">Cilium axoneme</location>
    </subcellularLocation>
    <subcellularLocation>
        <location evidence="1">Cytoplasm</location>
        <location evidence="1">Cytoskeleton</location>
        <location evidence="1">Microtubule organizing center</location>
        <location evidence="1">Centrosome</location>
        <location evidence="1">Centriole</location>
    </subcellularLocation>
</comment>
<comment type="caution">
    <text evidence="12">The sequence shown here is derived from an EMBL/GenBank/DDBJ whole genome shotgun (WGS) entry which is preliminary data.</text>
</comment>
<evidence type="ECO:0000256" key="9">
    <source>
        <dbReference type="ARBA" id="ARBA00023014"/>
    </source>
</evidence>
<dbReference type="GO" id="GO:0140663">
    <property type="term" value="F:ATP-dependent FeS chaperone activity"/>
    <property type="evidence" value="ECO:0007669"/>
    <property type="project" value="InterPro"/>
</dbReference>
<dbReference type="InterPro" id="IPR033756">
    <property type="entry name" value="YlxH/NBP35"/>
</dbReference>
<dbReference type="GO" id="GO:0005930">
    <property type="term" value="C:axoneme"/>
    <property type="evidence" value="ECO:0007669"/>
    <property type="project" value="UniProtKB-SubCell"/>
</dbReference>
<evidence type="ECO:0008006" key="14">
    <source>
        <dbReference type="Google" id="ProtNLM"/>
    </source>
</evidence>
<dbReference type="HAMAP" id="MF_02040">
    <property type="entry name" value="Mrp_NBP35"/>
    <property type="match status" value="1"/>
</dbReference>
<organism evidence="12 13">
    <name type="scientific">Petrolisthes cinctipes</name>
    <name type="common">Flat porcelain crab</name>
    <dbReference type="NCBI Taxonomy" id="88211"/>
    <lineage>
        <taxon>Eukaryota</taxon>
        <taxon>Metazoa</taxon>
        <taxon>Ecdysozoa</taxon>
        <taxon>Arthropoda</taxon>
        <taxon>Crustacea</taxon>
        <taxon>Multicrustacea</taxon>
        <taxon>Malacostraca</taxon>
        <taxon>Eumalacostraca</taxon>
        <taxon>Eucarida</taxon>
        <taxon>Decapoda</taxon>
        <taxon>Pleocyemata</taxon>
        <taxon>Anomura</taxon>
        <taxon>Galatheoidea</taxon>
        <taxon>Porcellanidae</taxon>
        <taxon>Petrolisthes</taxon>
    </lineage>
</organism>
<evidence type="ECO:0000256" key="1">
    <source>
        <dbReference type="ARBA" id="ARBA00004114"/>
    </source>
</evidence>
<evidence type="ECO:0000256" key="11">
    <source>
        <dbReference type="ARBA" id="ARBA00065349"/>
    </source>
</evidence>
<evidence type="ECO:0000256" key="2">
    <source>
        <dbReference type="ARBA" id="ARBA00004430"/>
    </source>
</evidence>
<keyword evidence="6" id="KW-0547">Nucleotide-binding</keyword>
<evidence type="ECO:0000256" key="5">
    <source>
        <dbReference type="ARBA" id="ARBA00022723"/>
    </source>
</evidence>
<dbReference type="GO" id="GO:0005814">
    <property type="term" value="C:centriole"/>
    <property type="evidence" value="ECO:0007669"/>
    <property type="project" value="UniProtKB-SubCell"/>
</dbReference>
<dbReference type="Gene3D" id="3.40.50.300">
    <property type="entry name" value="P-loop containing nucleotide triphosphate hydrolases"/>
    <property type="match status" value="1"/>
</dbReference>
<dbReference type="InterPro" id="IPR019591">
    <property type="entry name" value="Mrp/NBP35_ATP-bd"/>
</dbReference>
<dbReference type="SUPFAM" id="SSF52540">
    <property type="entry name" value="P-loop containing nucleoside triphosphate hydrolases"/>
    <property type="match status" value="1"/>
</dbReference>
<dbReference type="CDD" id="cd02037">
    <property type="entry name" value="Mrp_NBP35"/>
    <property type="match status" value="1"/>
</dbReference>
<evidence type="ECO:0000256" key="4">
    <source>
        <dbReference type="ARBA" id="ARBA00022490"/>
    </source>
</evidence>
<keyword evidence="13" id="KW-1185">Reference proteome</keyword>
<dbReference type="GO" id="GO:0046872">
    <property type="term" value="F:metal ion binding"/>
    <property type="evidence" value="ECO:0007669"/>
    <property type="project" value="UniProtKB-KW"/>
</dbReference>
<comment type="subunit">
    <text evidence="11">Heterotetramer of 2 NUBP1 and 2 NUBP2 chains. Interacts with KIFC1. Interacts with NUBP1.</text>
</comment>
<dbReference type="InterPro" id="IPR027417">
    <property type="entry name" value="P-loop_NTPase"/>
</dbReference>
<reference evidence="12" key="1">
    <citation type="submission" date="2023-10" db="EMBL/GenBank/DDBJ databases">
        <title>Genome assemblies of two species of porcelain crab, Petrolisthes cinctipes and Petrolisthes manimaculis (Anomura: Porcellanidae).</title>
        <authorList>
            <person name="Angst P."/>
        </authorList>
    </citation>
    <scope>NUCLEOTIDE SEQUENCE</scope>
    <source>
        <strain evidence="12">PB745_01</strain>
        <tissue evidence="12">Gill</tissue>
    </source>
</reference>
<dbReference type="FunFam" id="3.40.50.300:FF:000796">
    <property type="entry name" value="Cytosolic Fe-S cluster assembly factor NUBP2"/>
    <property type="match status" value="1"/>
</dbReference>
<dbReference type="AlphaFoldDB" id="A0AAE1G464"/>
<dbReference type="GO" id="GO:0005634">
    <property type="term" value="C:nucleus"/>
    <property type="evidence" value="ECO:0007669"/>
    <property type="project" value="UniProtKB-ARBA"/>
</dbReference>
<evidence type="ECO:0000256" key="8">
    <source>
        <dbReference type="ARBA" id="ARBA00023004"/>
    </source>
</evidence>